<dbReference type="Proteomes" id="UP001161247">
    <property type="component" value="Chromosome 8"/>
</dbReference>
<dbReference type="SUPFAM" id="SSF50249">
    <property type="entry name" value="Nucleic acid-binding proteins"/>
    <property type="match status" value="1"/>
</dbReference>
<proteinExistence type="predicted"/>
<dbReference type="AlphaFoldDB" id="A0AAV1E6K9"/>
<accession>A0AAV1E6K9</accession>
<reference evidence="1" key="1">
    <citation type="submission" date="2023-03" db="EMBL/GenBank/DDBJ databases">
        <authorList>
            <person name="Julca I."/>
        </authorList>
    </citation>
    <scope>NUCLEOTIDE SEQUENCE</scope>
</reference>
<evidence type="ECO:0000313" key="1">
    <source>
        <dbReference type="EMBL" id="CAI9115307.1"/>
    </source>
</evidence>
<evidence type="ECO:0000313" key="2">
    <source>
        <dbReference type="Proteomes" id="UP001161247"/>
    </source>
</evidence>
<protein>
    <submittedName>
        <fullName evidence="1">OLC1v1016173C1</fullName>
    </submittedName>
</protein>
<name>A0AAV1E6K9_OLDCO</name>
<feature type="non-terminal residue" evidence="1">
    <location>
        <position position="61"/>
    </location>
</feature>
<feature type="non-terminal residue" evidence="1">
    <location>
        <position position="1"/>
    </location>
</feature>
<keyword evidence="2" id="KW-1185">Reference proteome</keyword>
<dbReference type="InterPro" id="IPR012340">
    <property type="entry name" value="NA-bd_OB-fold"/>
</dbReference>
<dbReference type="EMBL" id="OX459125">
    <property type="protein sequence ID" value="CAI9115307.1"/>
    <property type="molecule type" value="Genomic_DNA"/>
</dbReference>
<gene>
    <name evidence="1" type="ORF">OLC1_LOCUS21862</name>
</gene>
<sequence>LSLSDYITLATIDSVNTEVPWWYLGCNKCNKKVNGVEIFLEELLQLVGKRMVLKWEVSGWN</sequence>
<organism evidence="1 2">
    <name type="scientific">Oldenlandia corymbosa var. corymbosa</name>
    <dbReference type="NCBI Taxonomy" id="529605"/>
    <lineage>
        <taxon>Eukaryota</taxon>
        <taxon>Viridiplantae</taxon>
        <taxon>Streptophyta</taxon>
        <taxon>Embryophyta</taxon>
        <taxon>Tracheophyta</taxon>
        <taxon>Spermatophyta</taxon>
        <taxon>Magnoliopsida</taxon>
        <taxon>eudicotyledons</taxon>
        <taxon>Gunneridae</taxon>
        <taxon>Pentapetalae</taxon>
        <taxon>asterids</taxon>
        <taxon>lamiids</taxon>
        <taxon>Gentianales</taxon>
        <taxon>Rubiaceae</taxon>
        <taxon>Rubioideae</taxon>
        <taxon>Spermacoceae</taxon>
        <taxon>Hedyotis-Oldenlandia complex</taxon>
        <taxon>Oldenlandia</taxon>
    </lineage>
</organism>
<dbReference type="Gene3D" id="2.40.50.140">
    <property type="entry name" value="Nucleic acid-binding proteins"/>
    <property type="match status" value="1"/>
</dbReference>